<sequence>MPAMERESSREPDPVARHQHSFSFSDSSGRASVPMWDSSDPERAPPPLPLNPTTGTPTTKANTSAGIAAAAKQIVEKARESAPISSYTSNGARESQGSPEKSLVKGAHHRRMQSLQPGHVKDLRSYLDNNRSPDRSPERPTSRGSFMPYSRVSSTEDFSPTPERSSTPTPAEREPAKETPTLRPSTRQPPRSILGENTPPSATMLALQTMQVPDPPLNDVTNGPSTPNGSRVYTNLDFSSQLLNLTTIATNLQKEMAQLSRRSKDNATDLISLKDATNQRDEDIRKSLRDLSTNVNLTQGLLPPPPPISGGTRSTSGFSAPQFLDSKAFSSPPSASKTYNLPRAASAHSFLDGDRCGSPSPYSVEGAASVAMLEKIIREMVTKDGQERLLSTLSELLDKSRKENVEAAKKVEQLSEFIREKSESQALVHVRNADGGAPRLDMNFGSPREFSKSVDKSKGADGPGHEELMKLLNRIKDSVAHSGGTSSEVKGLVRDLRGEVLGMGRELGKKLDQIGETSLSNTLDRSISDSKDSEHLEEVQRVVEEGIAELKQHLSGVLKERAEQDDDTFRQLATTRSGPNGDEMLSMVKHALAEHSSVTEKREPDVESIPNPGLDRDGVLDAVKEGLKDFEPNIELQQFGLERDEILAVLKEGLEDYQNSRTEPAPAGIDKGELFEVMQEALRDFKAPFPAEQLEQVKEELISNVREALSEFTPPPAASAMDSEAMHAAVFEAVKDGLVNHGPAGPREIEISRDDLFDAVKSSLDGSTIPFGGFGEQVLSQLRELVDGMRLEFKQYSAANGRDTEQVLDAVKDGLESLRTEIERYVDRAQDVTGKDEIVDTVKTGLEQLSQDVQGYVAHGTGQDAGRAEMLEYIKAEFEHLHDAVAHNGTSREVEESNAGQTTAVIIALKEGMDDVKAHLENRHDDTQSNEDINEAMKEEFEQLKGSLLNAYAADKSELIETIQDSMGALHSKLNGTGLSNMSGGSSEEVVHALREEMSTLKESIHAMVMDAEKDAVISGVQQALDELRTQLSADHDDASAEALGAIKEGLESFRESFNSSLVVGGGSSGEQLETLQEIRTTLLEVKESATKTVSGGMTDEQLEAFRGEFENLRTSIGNSVVHGGSNEEVLDAVRLGLDDLRSHLERKLDNPEHVMSHQSQVLDALNDGLDSLRTDIVKTLDKPLDMTVNYEILDTLKDGLAGLRGEMDKLTSGTGRPATSRGGEIVLADGAEVGTSRELGLDGEVPAGAESIKHASLEKVEVLLAQLQIKIEALDQTVQDIPGQHHAAAAPEGMAMKDDLAALEVMIKDVQDNVITLAAREEHAAPESAARKEDTDAIETLLRNTKSQLEEMATPDFSTMASKDHIDEVHAAVRTAHETIESLAERLDNTTACKADVAVVEVLAEDIKSLMEEVKEKVNAAPSESENKPELVTKADLDVLGVMCVEIKERVKEMILPDPDDMPSKAELEQLQGLINDFRESHDKMKDSYETDIAVTAKAFDDRKQEHEDTIAQLSEVKVLIDEVKAELLDKFSDGEIGVNTLGETLKGIEERTSNDNVIAEVKEIMDKVKEEFERAHESLGAIKVDHAQAAEASLEKQSEHKDAVLTALGDKLDTLFDGLTTKYDEAQQAAEEKAKMFEEKTAQQEEMLSTMKSLADELKLSIDTLGTTLTTFMGDLPAQVEKMTEDHKTVFSQVADTHIKLEEATEGLKGEHVATRDEVAKVLAAVDVVQGEMSEHHPRFMVTLEEVRALISSHYEHSQKHSEAAADHAQAVRDLQDALKAGFEDSKAQAEAQREGFKSDHEELKTALPALLPASVETAVPEKYDDAAVHEKLDKLMGHVEEASSRSTQLERLDQIHEKVMSTAAEVSAFVAAQNKQIANDHESKEKEAEEIALLLERRLERKDQLEADITVLNEEKESLANAVEALKAEKEALAAQKARLNIDVSSLETALHIRRDELHDMDNKAAAIERRMLEGVMNQSRMLLLTKTTKPPSPQKKKPQGRDLRVPSNASAVSAQTVTSSVPALKANHNLAMKSRGLHSGSLANTAERRIMSLNQINHNVPTGAHGFVATKPSLANRGLNNMKRSHSVKTHFNPRKPSWSVKRNVSLSSHNKENETLSEEDEEDLSRPGSSRGGDVETPSDVGTERRTSYLSGTDGSMTYATGSYLDGEDDHDREPGHYATSDMTYDTGSYLTGSYMTGSELDRRTSLGSSANGVVGVQSAINEEEPDAEIGAERGEDEHEEAVEHEVEAPKQLEAPPSPEAEKKGIARHFAPPSDSGLGTDLPTGMMSGSEGYFK</sequence>
<evidence type="ECO:0000313" key="3">
    <source>
        <dbReference type="EMBL" id="KAF2173995.1"/>
    </source>
</evidence>
<feature type="compositionally biased region" description="Basic and acidic residues" evidence="2">
    <location>
        <begin position="595"/>
        <end position="605"/>
    </location>
</feature>
<feature type="coiled-coil region" evidence="1">
    <location>
        <begin position="1881"/>
        <end position="1953"/>
    </location>
</feature>
<feature type="compositionally biased region" description="Low complexity" evidence="2">
    <location>
        <begin position="326"/>
        <end position="335"/>
    </location>
</feature>
<dbReference type="PANTHER" id="PTHR45615:SF80">
    <property type="entry name" value="GRIP DOMAIN-CONTAINING PROTEIN"/>
    <property type="match status" value="1"/>
</dbReference>
<keyword evidence="4" id="KW-1185">Reference proteome</keyword>
<feature type="compositionally biased region" description="Polar residues" evidence="2">
    <location>
        <begin position="219"/>
        <end position="232"/>
    </location>
</feature>
<feature type="region of interest" description="Disordered" evidence="2">
    <location>
        <begin position="1989"/>
        <end position="2021"/>
    </location>
</feature>
<feature type="compositionally biased region" description="Low complexity" evidence="2">
    <location>
        <begin position="159"/>
        <end position="170"/>
    </location>
</feature>
<feature type="compositionally biased region" description="Low complexity" evidence="2">
    <location>
        <begin position="51"/>
        <end position="63"/>
    </location>
</feature>
<dbReference type="OrthoDB" id="5423371at2759"/>
<feature type="compositionally biased region" description="Basic residues" evidence="2">
    <location>
        <begin position="2089"/>
        <end position="2098"/>
    </location>
</feature>
<feature type="compositionally biased region" description="Polar residues" evidence="2">
    <location>
        <begin position="2153"/>
        <end position="2166"/>
    </location>
</feature>
<feature type="region of interest" description="Disordered" evidence="2">
    <location>
        <begin position="438"/>
        <end position="465"/>
    </location>
</feature>
<feature type="region of interest" description="Disordered" evidence="2">
    <location>
        <begin position="595"/>
        <end position="616"/>
    </location>
</feature>
<feature type="region of interest" description="Disordered" evidence="2">
    <location>
        <begin position="2211"/>
        <end position="2300"/>
    </location>
</feature>
<dbReference type="GeneID" id="54564343"/>
<feature type="compositionally biased region" description="Low complexity" evidence="2">
    <location>
        <begin position="2011"/>
        <end position="2021"/>
    </location>
</feature>
<feature type="region of interest" description="Disordered" evidence="2">
    <location>
        <begin position="1"/>
        <end position="199"/>
    </location>
</feature>
<feature type="compositionally biased region" description="Basic and acidic residues" evidence="2">
    <location>
        <begin position="119"/>
        <end position="141"/>
    </location>
</feature>
<feature type="compositionally biased region" description="Basic and acidic residues" evidence="2">
    <location>
        <begin position="449"/>
        <end position="465"/>
    </location>
</feature>
<protein>
    <submittedName>
        <fullName evidence="3">Uncharacterized protein</fullName>
    </submittedName>
</protein>
<proteinExistence type="predicted"/>
<dbReference type="RefSeq" id="XP_033674884.1">
    <property type="nucleotide sequence ID" value="XM_033811071.1"/>
</dbReference>
<evidence type="ECO:0000313" key="4">
    <source>
        <dbReference type="Proteomes" id="UP000799537"/>
    </source>
</evidence>
<evidence type="ECO:0000256" key="1">
    <source>
        <dbReference type="SAM" id="Coils"/>
    </source>
</evidence>
<evidence type="ECO:0000256" key="2">
    <source>
        <dbReference type="SAM" id="MobiDB-lite"/>
    </source>
</evidence>
<reference evidence="3" key="1">
    <citation type="journal article" date="2020" name="Stud. Mycol.">
        <title>101 Dothideomycetes genomes: a test case for predicting lifestyles and emergence of pathogens.</title>
        <authorList>
            <person name="Haridas S."/>
            <person name="Albert R."/>
            <person name="Binder M."/>
            <person name="Bloem J."/>
            <person name="Labutti K."/>
            <person name="Salamov A."/>
            <person name="Andreopoulos B."/>
            <person name="Baker S."/>
            <person name="Barry K."/>
            <person name="Bills G."/>
            <person name="Bluhm B."/>
            <person name="Cannon C."/>
            <person name="Castanera R."/>
            <person name="Culley D."/>
            <person name="Daum C."/>
            <person name="Ezra D."/>
            <person name="Gonzalez J."/>
            <person name="Henrissat B."/>
            <person name="Kuo A."/>
            <person name="Liang C."/>
            <person name="Lipzen A."/>
            <person name="Lutzoni F."/>
            <person name="Magnuson J."/>
            <person name="Mondo S."/>
            <person name="Nolan M."/>
            <person name="Ohm R."/>
            <person name="Pangilinan J."/>
            <person name="Park H.-J."/>
            <person name="Ramirez L."/>
            <person name="Alfaro M."/>
            <person name="Sun H."/>
            <person name="Tritt A."/>
            <person name="Yoshinaga Y."/>
            <person name="Zwiers L.-H."/>
            <person name="Turgeon B."/>
            <person name="Goodwin S."/>
            <person name="Spatafora J."/>
            <person name="Crous P."/>
            <person name="Grigoriev I."/>
        </authorList>
    </citation>
    <scope>NUCLEOTIDE SEQUENCE</scope>
    <source>
        <strain evidence="3">ATCC 36951</strain>
    </source>
</reference>
<feature type="compositionally biased region" description="Basic and acidic residues" evidence="2">
    <location>
        <begin position="2236"/>
        <end position="2256"/>
    </location>
</feature>
<dbReference type="EMBL" id="ML993579">
    <property type="protein sequence ID" value="KAF2173995.1"/>
    <property type="molecule type" value="Genomic_DNA"/>
</dbReference>
<feature type="coiled-coil region" evidence="1">
    <location>
        <begin position="808"/>
        <end position="835"/>
    </location>
</feature>
<name>A0A6A6D4K7_ZASCE</name>
<feature type="region of interest" description="Disordered" evidence="2">
    <location>
        <begin position="2089"/>
        <end position="2192"/>
    </location>
</feature>
<feature type="compositionally biased region" description="Polar residues" evidence="2">
    <location>
        <begin position="83"/>
        <end position="99"/>
    </location>
</feature>
<feature type="compositionally biased region" description="Basic and acidic residues" evidence="2">
    <location>
        <begin position="1"/>
        <end position="16"/>
    </location>
</feature>
<dbReference type="PANTHER" id="PTHR45615">
    <property type="entry name" value="MYOSIN HEAVY CHAIN, NON-MUSCLE"/>
    <property type="match status" value="1"/>
</dbReference>
<feature type="region of interest" description="Disordered" evidence="2">
    <location>
        <begin position="212"/>
        <end position="232"/>
    </location>
</feature>
<organism evidence="3 4">
    <name type="scientific">Zasmidium cellare ATCC 36951</name>
    <dbReference type="NCBI Taxonomy" id="1080233"/>
    <lineage>
        <taxon>Eukaryota</taxon>
        <taxon>Fungi</taxon>
        <taxon>Dikarya</taxon>
        <taxon>Ascomycota</taxon>
        <taxon>Pezizomycotina</taxon>
        <taxon>Dothideomycetes</taxon>
        <taxon>Dothideomycetidae</taxon>
        <taxon>Mycosphaerellales</taxon>
        <taxon>Mycosphaerellaceae</taxon>
        <taxon>Zasmidium</taxon>
    </lineage>
</organism>
<dbReference type="Proteomes" id="UP000799537">
    <property type="component" value="Unassembled WGS sequence"/>
</dbReference>
<accession>A0A6A6D4K7</accession>
<keyword evidence="1" id="KW-0175">Coiled coil</keyword>
<feature type="region of interest" description="Disordered" evidence="2">
    <location>
        <begin position="296"/>
        <end position="335"/>
    </location>
</feature>
<gene>
    <name evidence="3" type="ORF">M409DRAFT_48894</name>
</gene>